<gene>
    <name evidence="5" type="ORF">B0J15DRAFT_533548</name>
</gene>
<comment type="similarity">
    <text evidence="1">Belongs to the NmrA-type oxidoreductase family. Isoflavone reductase subfamily.</text>
</comment>
<dbReference type="Gene3D" id="3.90.25.10">
    <property type="entry name" value="UDP-galactose 4-epimerase, domain 1"/>
    <property type="match status" value="1"/>
</dbReference>
<dbReference type="OrthoDB" id="9974981at2759"/>
<proteinExistence type="inferred from homology"/>
<name>A0A9P9RAY0_FUSSL</name>
<dbReference type="Gene3D" id="3.40.50.720">
    <property type="entry name" value="NAD(P)-binding Rossmann-like Domain"/>
    <property type="match status" value="1"/>
</dbReference>
<dbReference type="AlphaFoldDB" id="A0A9P9RAY0"/>
<dbReference type="InterPro" id="IPR016040">
    <property type="entry name" value="NAD(P)-bd_dom"/>
</dbReference>
<keyword evidence="3" id="KW-0560">Oxidoreductase</keyword>
<dbReference type="PANTHER" id="PTHR47706">
    <property type="entry name" value="NMRA-LIKE FAMILY PROTEIN"/>
    <property type="match status" value="1"/>
</dbReference>
<reference evidence="5" key="1">
    <citation type="journal article" date="2021" name="Nat. Commun.">
        <title>Genetic determinants of endophytism in the Arabidopsis root mycobiome.</title>
        <authorList>
            <person name="Mesny F."/>
            <person name="Miyauchi S."/>
            <person name="Thiergart T."/>
            <person name="Pickel B."/>
            <person name="Atanasova L."/>
            <person name="Karlsson M."/>
            <person name="Huettel B."/>
            <person name="Barry K.W."/>
            <person name="Haridas S."/>
            <person name="Chen C."/>
            <person name="Bauer D."/>
            <person name="Andreopoulos W."/>
            <person name="Pangilinan J."/>
            <person name="LaButti K."/>
            <person name="Riley R."/>
            <person name="Lipzen A."/>
            <person name="Clum A."/>
            <person name="Drula E."/>
            <person name="Henrissat B."/>
            <person name="Kohler A."/>
            <person name="Grigoriev I.V."/>
            <person name="Martin F.M."/>
            <person name="Hacquard S."/>
        </authorList>
    </citation>
    <scope>NUCLEOTIDE SEQUENCE</scope>
    <source>
        <strain evidence="5">FSSC 5 MPI-SDFR-AT-0091</strain>
    </source>
</reference>
<dbReference type="Proteomes" id="UP000736672">
    <property type="component" value="Unassembled WGS sequence"/>
</dbReference>
<evidence type="ECO:0000256" key="3">
    <source>
        <dbReference type="ARBA" id="ARBA00023002"/>
    </source>
</evidence>
<evidence type="ECO:0000313" key="5">
    <source>
        <dbReference type="EMBL" id="KAH7271838.1"/>
    </source>
</evidence>
<accession>A0A9P9RAY0</accession>
<dbReference type="CDD" id="cd05259">
    <property type="entry name" value="PCBER_SDR_a"/>
    <property type="match status" value="1"/>
</dbReference>
<evidence type="ECO:0000256" key="2">
    <source>
        <dbReference type="ARBA" id="ARBA00022857"/>
    </source>
</evidence>
<feature type="domain" description="NAD(P)-binding" evidence="4">
    <location>
        <begin position="12"/>
        <end position="189"/>
    </location>
</feature>
<evidence type="ECO:0000256" key="1">
    <source>
        <dbReference type="ARBA" id="ARBA00005725"/>
    </source>
</evidence>
<dbReference type="InterPro" id="IPR051609">
    <property type="entry name" value="NmrA/Isoflavone_reductase-like"/>
</dbReference>
<dbReference type="EMBL" id="JAGTJS010000004">
    <property type="protein sequence ID" value="KAH7271838.1"/>
    <property type="molecule type" value="Genomic_DNA"/>
</dbReference>
<sequence>MTRQIKNVALAGASGSLGSVILQTLVRNGHFNVTVISRRTLSDVPSGVAVQVVDFGSASALTEALKDQDALIDATSATDPSVAIRLTDAAVAAGVYRIIPSEFGVDPANAKARGLAVFQGKAKALEHIQKLADDGKITWTAISNNSFLDWGLRTKFLAIDLENKRISYLNGGNTVVPNTTVASVATAVANVLSKPQETRNRICYICNRQMTQRELANLAKRALGDQGWEEEDLDMNQVFEKAMAQLQAGQVDWQVMGDIVRYSISTPGYVNRLEKTDNELLGVEAMSDEEVIALMKEIAGEKTSA</sequence>
<dbReference type="PANTHER" id="PTHR47706:SF1">
    <property type="entry name" value="CIPA-LIKE, PUTATIVE (AFU_ORTHOLOGUE AFUA_1G12460)-RELATED"/>
    <property type="match status" value="1"/>
</dbReference>
<dbReference type="InterPro" id="IPR036291">
    <property type="entry name" value="NAD(P)-bd_dom_sf"/>
</dbReference>
<organism evidence="5 6">
    <name type="scientific">Fusarium solani</name>
    <name type="common">Filamentous fungus</name>
    <dbReference type="NCBI Taxonomy" id="169388"/>
    <lineage>
        <taxon>Eukaryota</taxon>
        <taxon>Fungi</taxon>
        <taxon>Dikarya</taxon>
        <taxon>Ascomycota</taxon>
        <taxon>Pezizomycotina</taxon>
        <taxon>Sordariomycetes</taxon>
        <taxon>Hypocreomycetidae</taxon>
        <taxon>Hypocreales</taxon>
        <taxon>Nectriaceae</taxon>
        <taxon>Fusarium</taxon>
        <taxon>Fusarium solani species complex</taxon>
    </lineage>
</organism>
<dbReference type="SUPFAM" id="SSF51735">
    <property type="entry name" value="NAD(P)-binding Rossmann-fold domains"/>
    <property type="match status" value="1"/>
</dbReference>
<dbReference type="GO" id="GO:0016491">
    <property type="term" value="F:oxidoreductase activity"/>
    <property type="evidence" value="ECO:0007669"/>
    <property type="project" value="UniProtKB-KW"/>
</dbReference>
<comment type="caution">
    <text evidence="5">The sequence shown here is derived from an EMBL/GenBank/DDBJ whole genome shotgun (WGS) entry which is preliminary data.</text>
</comment>
<dbReference type="InterPro" id="IPR045312">
    <property type="entry name" value="PCBER-like"/>
</dbReference>
<keyword evidence="6" id="KW-1185">Reference proteome</keyword>
<dbReference type="Pfam" id="PF13460">
    <property type="entry name" value="NAD_binding_10"/>
    <property type="match status" value="1"/>
</dbReference>
<evidence type="ECO:0000313" key="6">
    <source>
        <dbReference type="Proteomes" id="UP000736672"/>
    </source>
</evidence>
<evidence type="ECO:0000259" key="4">
    <source>
        <dbReference type="Pfam" id="PF13460"/>
    </source>
</evidence>
<protein>
    <recommendedName>
        <fullName evidence="4">NAD(P)-binding domain-containing protein</fullName>
    </recommendedName>
</protein>
<keyword evidence="2" id="KW-0521">NADP</keyword>